<evidence type="ECO:0000259" key="12">
    <source>
        <dbReference type="PROSITE" id="PS50972"/>
    </source>
</evidence>
<evidence type="ECO:0000256" key="7">
    <source>
        <dbReference type="ARBA" id="ARBA00022679"/>
    </source>
</evidence>
<evidence type="ECO:0000313" key="14">
    <source>
        <dbReference type="Proteomes" id="UP000501676"/>
    </source>
</evidence>
<gene>
    <name evidence="13" type="primary">folP</name>
    <name evidence="13" type="ORF">G6Z83_02770</name>
</gene>
<dbReference type="NCBIfam" id="TIGR01496">
    <property type="entry name" value="DHPS"/>
    <property type="match status" value="1"/>
</dbReference>
<comment type="similarity">
    <text evidence="4">Belongs to the DHPS family.</text>
</comment>
<dbReference type="UniPathway" id="UPA00077">
    <property type="reaction ID" value="UER00156"/>
</dbReference>
<dbReference type="SUPFAM" id="SSF51717">
    <property type="entry name" value="Dihydropteroate synthetase-like"/>
    <property type="match status" value="1"/>
</dbReference>
<dbReference type="PANTHER" id="PTHR20941:SF1">
    <property type="entry name" value="FOLIC ACID SYNTHESIS PROTEIN FOL1"/>
    <property type="match status" value="1"/>
</dbReference>
<feature type="domain" description="Pterin-binding" evidence="12">
    <location>
        <begin position="117"/>
        <end position="366"/>
    </location>
</feature>
<dbReference type="Proteomes" id="UP000501676">
    <property type="component" value="Chromosome"/>
</dbReference>
<dbReference type="AlphaFoldDB" id="A0A6G7BC82"/>
<comment type="pathway">
    <text evidence="3">Cofactor biosynthesis; tetrahydrofolate biosynthesis; 7,8-dihydrofolate from 2-amino-4-hydroxy-6-hydroxymethyl-7,8-dihydropteridine diphosphate and 4-aminobenzoate: step 1/2.</text>
</comment>
<evidence type="ECO:0000256" key="3">
    <source>
        <dbReference type="ARBA" id="ARBA00004763"/>
    </source>
</evidence>
<organism evidence="13 14">
    <name type="scientific">Lactobacillus iners</name>
    <dbReference type="NCBI Taxonomy" id="147802"/>
    <lineage>
        <taxon>Bacteria</taxon>
        <taxon>Bacillati</taxon>
        <taxon>Bacillota</taxon>
        <taxon>Bacilli</taxon>
        <taxon>Lactobacillales</taxon>
        <taxon>Lactobacillaceae</taxon>
        <taxon>Lactobacillus</taxon>
    </lineage>
</organism>
<comment type="cofactor">
    <cofactor evidence="2">
        <name>Mg(2+)</name>
        <dbReference type="ChEBI" id="CHEBI:18420"/>
    </cofactor>
</comment>
<keyword evidence="9" id="KW-0460">Magnesium</keyword>
<keyword evidence="7 13" id="KW-0808">Transferase</keyword>
<dbReference type="GO" id="GO:0005829">
    <property type="term" value="C:cytosol"/>
    <property type="evidence" value="ECO:0007669"/>
    <property type="project" value="TreeGrafter"/>
</dbReference>
<proteinExistence type="inferred from homology"/>
<accession>A0A6G7BC82</accession>
<dbReference type="EC" id="2.5.1.15" evidence="5"/>
<comment type="catalytic activity">
    <reaction evidence="1">
        <text>(7,8-dihydropterin-6-yl)methyl diphosphate + 4-aminobenzoate = 7,8-dihydropteroate + diphosphate</text>
        <dbReference type="Rhea" id="RHEA:19949"/>
        <dbReference type="ChEBI" id="CHEBI:17836"/>
        <dbReference type="ChEBI" id="CHEBI:17839"/>
        <dbReference type="ChEBI" id="CHEBI:33019"/>
        <dbReference type="ChEBI" id="CHEBI:72950"/>
        <dbReference type="EC" id="2.5.1.15"/>
    </reaction>
</comment>
<dbReference type="GO" id="GO:0004156">
    <property type="term" value="F:dihydropteroate synthase activity"/>
    <property type="evidence" value="ECO:0007669"/>
    <property type="project" value="UniProtKB-EC"/>
</dbReference>
<protein>
    <recommendedName>
        <fullName evidence="6">Dihydropteroate synthase</fullName>
        <ecNumber evidence="5">2.5.1.15</ecNumber>
    </recommendedName>
    <alternativeName>
        <fullName evidence="11">Dihydropteroate pyrophosphorylase</fullName>
    </alternativeName>
</protein>
<dbReference type="GO" id="GO:0046872">
    <property type="term" value="F:metal ion binding"/>
    <property type="evidence" value="ECO:0007669"/>
    <property type="project" value="UniProtKB-KW"/>
</dbReference>
<evidence type="ECO:0000256" key="8">
    <source>
        <dbReference type="ARBA" id="ARBA00022723"/>
    </source>
</evidence>
<dbReference type="InterPro" id="IPR011005">
    <property type="entry name" value="Dihydropteroate_synth-like_sf"/>
</dbReference>
<reference evidence="13 14" key="1">
    <citation type="submission" date="2020-02" db="EMBL/GenBank/DDBJ databases">
        <title>Complete genome sequences of six Lactobacillus iners strains isolated from the human vagina.</title>
        <authorList>
            <person name="France M.T."/>
            <person name="Rutt L."/>
            <person name="Narina S."/>
            <person name="Arbaugh S."/>
            <person name="Humphrys M.S."/>
            <person name="Ma B."/>
            <person name="Hayward M.R."/>
            <person name="Relman D."/>
            <person name="Kwon D.S."/>
            <person name="Ravel J."/>
        </authorList>
    </citation>
    <scope>NUCLEOTIDE SEQUENCE [LARGE SCALE GENOMIC DNA]</scope>
    <source>
        <strain evidence="13 14">C0210C1</strain>
    </source>
</reference>
<evidence type="ECO:0000256" key="6">
    <source>
        <dbReference type="ARBA" id="ARBA00016919"/>
    </source>
</evidence>
<dbReference type="GO" id="GO:0046656">
    <property type="term" value="P:folic acid biosynthetic process"/>
    <property type="evidence" value="ECO:0007669"/>
    <property type="project" value="UniProtKB-KW"/>
</dbReference>
<evidence type="ECO:0000256" key="2">
    <source>
        <dbReference type="ARBA" id="ARBA00001946"/>
    </source>
</evidence>
<dbReference type="InterPro" id="IPR006390">
    <property type="entry name" value="DHP_synth_dom"/>
</dbReference>
<dbReference type="Pfam" id="PF00809">
    <property type="entry name" value="Pterin_bind"/>
    <property type="match status" value="1"/>
</dbReference>
<evidence type="ECO:0000256" key="9">
    <source>
        <dbReference type="ARBA" id="ARBA00022842"/>
    </source>
</evidence>
<dbReference type="Gene3D" id="3.20.20.20">
    <property type="entry name" value="Dihydropteroate synthase-like"/>
    <property type="match status" value="1"/>
</dbReference>
<keyword evidence="8" id="KW-0479">Metal-binding</keyword>
<dbReference type="RefSeq" id="WP_164823957.1">
    <property type="nucleotide sequence ID" value="NZ_CP049226.1"/>
</dbReference>
<dbReference type="InterPro" id="IPR045031">
    <property type="entry name" value="DHP_synth-like"/>
</dbReference>
<dbReference type="InterPro" id="IPR000489">
    <property type="entry name" value="Pterin-binding_dom"/>
</dbReference>
<evidence type="ECO:0000313" key="13">
    <source>
        <dbReference type="EMBL" id="QIH23658.1"/>
    </source>
</evidence>
<evidence type="ECO:0000256" key="5">
    <source>
        <dbReference type="ARBA" id="ARBA00012458"/>
    </source>
</evidence>
<evidence type="ECO:0000256" key="4">
    <source>
        <dbReference type="ARBA" id="ARBA00009503"/>
    </source>
</evidence>
<dbReference type="EMBL" id="CP049228">
    <property type="protein sequence ID" value="QIH23658.1"/>
    <property type="molecule type" value="Genomic_DNA"/>
</dbReference>
<dbReference type="PANTHER" id="PTHR20941">
    <property type="entry name" value="FOLATE SYNTHESIS PROTEINS"/>
    <property type="match status" value="1"/>
</dbReference>
<evidence type="ECO:0000256" key="11">
    <source>
        <dbReference type="ARBA" id="ARBA00030193"/>
    </source>
</evidence>
<dbReference type="PROSITE" id="PS50972">
    <property type="entry name" value="PTERIN_BINDING"/>
    <property type="match status" value="1"/>
</dbReference>
<evidence type="ECO:0000256" key="1">
    <source>
        <dbReference type="ARBA" id="ARBA00000012"/>
    </source>
</evidence>
<dbReference type="GO" id="GO:0046654">
    <property type="term" value="P:tetrahydrofolate biosynthetic process"/>
    <property type="evidence" value="ECO:0007669"/>
    <property type="project" value="UniProtKB-UniPathway"/>
</dbReference>
<evidence type="ECO:0000256" key="10">
    <source>
        <dbReference type="ARBA" id="ARBA00022909"/>
    </source>
</evidence>
<keyword evidence="10" id="KW-0289">Folate biosynthesis</keyword>
<dbReference type="PROSITE" id="PS00792">
    <property type="entry name" value="DHPS_1"/>
    <property type="match status" value="1"/>
</dbReference>
<sequence>MEIKEIKYDKINIEGLPLQIIKRDILQRQEIVLAWQGIECVENKIIDFLNHFDIPLFRCENTIQFLFPITALKILAAKSKILWPDDEKLALSIDAIIKSHCIIWKAGRFTFDITDKPLVYGILNITPDSFYDGGQYYAPEDMKKHIANMVDSGADIIEVGGQTTKPGGYVEVKPEDEIMRTIPAIKFIHDKYPNIAIAIDTYKLPVMQAAIEAGVDIINDVRAFDSYQKRALMAKSDVGLVTMHSSREHEYDNLSDEMIKFFKDNLKTLIDAGIDLNRIILDQGIGYAKVADGYQDYTMMRNLDQLNKFNRPIMVAISRKGFGKKLFNLNKEDRLPVTLIAESAMFLRGGRVIRAHDIAETYQLVNMLDIINHSYWFR</sequence>
<name>A0A6G7BC82_9LACO</name>